<feature type="region of interest" description="Disordered" evidence="1">
    <location>
        <begin position="27"/>
        <end position="63"/>
    </location>
</feature>
<accession>A0ABR1ITY8</accession>
<sequence length="219" mass="24072">MSHQSIYQTVFILLILFYIMTPSSPTSPSVTTMASSSPLIQSRQRTSSSSSEDAHSKSTRRRSLGMTMGVADVASLFIKMRRSSDRVKSAKSSHIISSSGEIPVSHPGAQEAVKCSRREHLSVHEVFYCIGAVNVSTLLRAVRGSLIETTEMLGGNVLLDEQWECEICPKNRTNGTFKVHIRYSADAARADTPVDPHRPVALDRAKGVPGLMTILRRQE</sequence>
<organism evidence="3 4">
    <name type="scientific">Marasmiellus scandens</name>
    <dbReference type="NCBI Taxonomy" id="2682957"/>
    <lineage>
        <taxon>Eukaryota</taxon>
        <taxon>Fungi</taxon>
        <taxon>Dikarya</taxon>
        <taxon>Basidiomycota</taxon>
        <taxon>Agaricomycotina</taxon>
        <taxon>Agaricomycetes</taxon>
        <taxon>Agaricomycetidae</taxon>
        <taxon>Agaricales</taxon>
        <taxon>Marasmiineae</taxon>
        <taxon>Omphalotaceae</taxon>
        <taxon>Marasmiellus</taxon>
    </lineage>
</organism>
<keyword evidence="2" id="KW-0732">Signal</keyword>
<name>A0ABR1ITY8_9AGAR</name>
<keyword evidence="4" id="KW-1185">Reference proteome</keyword>
<feature type="signal peptide" evidence="2">
    <location>
        <begin position="1"/>
        <end position="25"/>
    </location>
</feature>
<evidence type="ECO:0000313" key="3">
    <source>
        <dbReference type="EMBL" id="KAK7437941.1"/>
    </source>
</evidence>
<protein>
    <submittedName>
        <fullName evidence="3">Uncharacterized protein</fullName>
    </submittedName>
</protein>
<gene>
    <name evidence="3" type="ORF">VKT23_018376</name>
</gene>
<comment type="caution">
    <text evidence="3">The sequence shown here is derived from an EMBL/GenBank/DDBJ whole genome shotgun (WGS) entry which is preliminary data.</text>
</comment>
<proteinExistence type="predicted"/>
<feature type="chain" id="PRO_5046738155" evidence="2">
    <location>
        <begin position="26"/>
        <end position="219"/>
    </location>
</feature>
<dbReference type="EMBL" id="JBANRG010000082">
    <property type="protein sequence ID" value="KAK7437941.1"/>
    <property type="molecule type" value="Genomic_DNA"/>
</dbReference>
<evidence type="ECO:0000256" key="2">
    <source>
        <dbReference type="SAM" id="SignalP"/>
    </source>
</evidence>
<reference evidence="3 4" key="1">
    <citation type="submission" date="2024-01" db="EMBL/GenBank/DDBJ databases">
        <title>A draft genome for the cacao thread blight pathogen Marasmiellus scandens.</title>
        <authorList>
            <person name="Baruah I.K."/>
            <person name="Leung J."/>
            <person name="Bukari Y."/>
            <person name="Amoako-Attah I."/>
            <person name="Meinhardt L.W."/>
            <person name="Bailey B.A."/>
            <person name="Cohen S.P."/>
        </authorList>
    </citation>
    <scope>NUCLEOTIDE SEQUENCE [LARGE SCALE GENOMIC DNA]</scope>
    <source>
        <strain evidence="3 4">GH-19</strain>
    </source>
</reference>
<evidence type="ECO:0000256" key="1">
    <source>
        <dbReference type="SAM" id="MobiDB-lite"/>
    </source>
</evidence>
<dbReference type="Proteomes" id="UP001498398">
    <property type="component" value="Unassembled WGS sequence"/>
</dbReference>
<feature type="compositionally biased region" description="Low complexity" evidence="1">
    <location>
        <begin position="27"/>
        <end position="51"/>
    </location>
</feature>
<evidence type="ECO:0000313" key="4">
    <source>
        <dbReference type="Proteomes" id="UP001498398"/>
    </source>
</evidence>